<reference evidence="4 5" key="1">
    <citation type="submission" date="2013-08" db="EMBL/GenBank/DDBJ databases">
        <authorList>
            <person name="Durkin A.S."/>
            <person name="Haft D.R."/>
            <person name="McCorrison J."/>
            <person name="Torralba M."/>
            <person name="Gillis M."/>
            <person name="Haft D.H."/>
            <person name="Methe B."/>
            <person name="Sutton G."/>
            <person name="Nelson K.E."/>
        </authorList>
    </citation>
    <scope>NUCLEOTIDE SEQUENCE [LARGE SCALE GENOMIC DNA]</scope>
    <source>
        <strain evidence="4 5">F0068</strain>
    </source>
</reference>
<dbReference type="PANTHER" id="PTHR30273">
    <property type="entry name" value="PERIPLASMIC SIGNAL SENSOR AND SIGMA FACTOR ACTIVATOR FECR-RELATED"/>
    <property type="match status" value="1"/>
</dbReference>
<organism evidence="4 5">
    <name type="scientific">Hoylesella pleuritidis F0068</name>
    <dbReference type="NCBI Taxonomy" id="1081904"/>
    <lineage>
        <taxon>Bacteria</taxon>
        <taxon>Pseudomonadati</taxon>
        <taxon>Bacteroidota</taxon>
        <taxon>Bacteroidia</taxon>
        <taxon>Bacteroidales</taxon>
        <taxon>Prevotellaceae</taxon>
        <taxon>Hoylesella</taxon>
    </lineage>
</organism>
<name>U2LA74_9BACT</name>
<comment type="caution">
    <text evidence="4">The sequence shown here is derived from an EMBL/GenBank/DDBJ whole genome shotgun (WGS) entry which is preliminary data.</text>
</comment>
<dbReference type="Pfam" id="PF16344">
    <property type="entry name" value="FecR_C"/>
    <property type="match status" value="1"/>
</dbReference>
<keyword evidence="5" id="KW-1185">Reference proteome</keyword>
<dbReference type="PATRIC" id="fig|1081904.3.peg.1243"/>
<evidence type="ECO:0000259" key="2">
    <source>
        <dbReference type="Pfam" id="PF04773"/>
    </source>
</evidence>
<gene>
    <name evidence="4" type="ORF">HMPREF1218_1640</name>
</gene>
<dbReference type="GO" id="GO:0016989">
    <property type="term" value="F:sigma factor antagonist activity"/>
    <property type="evidence" value="ECO:0007669"/>
    <property type="project" value="TreeGrafter"/>
</dbReference>
<proteinExistence type="predicted"/>
<dbReference type="EMBL" id="AWET01000029">
    <property type="protein sequence ID" value="ERK01383.1"/>
    <property type="molecule type" value="Genomic_DNA"/>
</dbReference>
<dbReference type="InterPro" id="IPR006860">
    <property type="entry name" value="FecR"/>
</dbReference>
<dbReference type="InterPro" id="IPR012373">
    <property type="entry name" value="Ferrdict_sens_TM"/>
</dbReference>
<evidence type="ECO:0000256" key="1">
    <source>
        <dbReference type="SAM" id="Phobius"/>
    </source>
</evidence>
<keyword evidence="1" id="KW-0812">Transmembrane</keyword>
<keyword evidence="1" id="KW-1133">Transmembrane helix</keyword>
<dbReference type="Gene3D" id="2.60.120.1440">
    <property type="match status" value="1"/>
</dbReference>
<accession>U2LA74</accession>
<dbReference type="RefSeq" id="WP_021583928.1">
    <property type="nucleotide sequence ID" value="NZ_AWET01000029.1"/>
</dbReference>
<dbReference type="InterPro" id="IPR032508">
    <property type="entry name" value="FecR_C"/>
</dbReference>
<feature type="domain" description="FecR protein" evidence="2">
    <location>
        <begin position="78"/>
        <end position="158"/>
    </location>
</feature>
<protein>
    <submittedName>
        <fullName evidence="4">Sigma factor regulatory protein, FecR/PupR family</fullName>
    </submittedName>
</protein>
<dbReference type="Pfam" id="PF04773">
    <property type="entry name" value="FecR"/>
    <property type="match status" value="1"/>
</dbReference>
<dbReference type="Gene3D" id="3.55.50.30">
    <property type="match status" value="1"/>
</dbReference>
<evidence type="ECO:0000313" key="4">
    <source>
        <dbReference type="EMBL" id="ERK01383.1"/>
    </source>
</evidence>
<keyword evidence="1" id="KW-0472">Membrane</keyword>
<dbReference type="AlphaFoldDB" id="U2LA74"/>
<evidence type="ECO:0000259" key="3">
    <source>
        <dbReference type="Pfam" id="PF16344"/>
    </source>
</evidence>
<dbReference type="PANTHER" id="PTHR30273:SF2">
    <property type="entry name" value="PROTEIN FECR"/>
    <property type="match status" value="1"/>
</dbReference>
<feature type="domain" description="Protein FecR C-terminal" evidence="3">
    <location>
        <begin position="204"/>
        <end position="259"/>
    </location>
</feature>
<dbReference type="Proteomes" id="UP000016600">
    <property type="component" value="Unassembled WGS sequence"/>
</dbReference>
<sequence>MEKDEKKKLDFVLRYYQSGKLDTQKALCEIKKRNHRAVERRLWRYVSMAAALLILVIGGVTYLLRDKQTVLKSGETTVVYLLPDSSRVTLAPHSTLSYATTDCRNVQMSGRVYFEVRRDIARPFSVNDRIGCVRVLGTKFEVDEKAQATSVLVNEGKVLFTARSTTDGLFLTRGMSGTLYRGARRPELNRRPDINRTAWATHQFHFRNTPLSEVLRTLSAYYGVSLTTDQSQKRLTADFQTERLDKLVRIIEHTLEVEIRSFPSP</sequence>
<evidence type="ECO:0000313" key="5">
    <source>
        <dbReference type="Proteomes" id="UP000016600"/>
    </source>
</evidence>
<feature type="transmembrane region" description="Helical" evidence="1">
    <location>
        <begin position="42"/>
        <end position="64"/>
    </location>
</feature>